<dbReference type="EMBL" id="MDET01000034">
    <property type="protein sequence ID" value="OQM74235.1"/>
    <property type="molecule type" value="Genomic_DNA"/>
</dbReference>
<dbReference type="SUPFAM" id="SSF55811">
    <property type="entry name" value="Nudix"/>
    <property type="match status" value="1"/>
</dbReference>
<dbReference type="OrthoDB" id="9792858at2"/>
<dbReference type="GO" id="GO:0042602">
    <property type="term" value="F:riboflavin reductase (NADPH) activity"/>
    <property type="evidence" value="ECO:0007669"/>
    <property type="project" value="TreeGrafter"/>
</dbReference>
<dbReference type="Gene3D" id="2.30.110.10">
    <property type="entry name" value="Electron Transport, Fmn-binding Protein, Chain A"/>
    <property type="match status" value="1"/>
</dbReference>
<dbReference type="InterPro" id="IPR015797">
    <property type="entry name" value="NUDIX_hydrolase-like_dom_sf"/>
</dbReference>
<gene>
    <name evidence="3" type="ORF">BFN67_05130</name>
</gene>
<dbReference type="GO" id="GO:0010181">
    <property type="term" value="F:FMN binding"/>
    <property type="evidence" value="ECO:0007669"/>
    <property type="project" value="InterPro"/>
</dbReference>
<evidence type="ECO:0000313" key="3">
    <source>
        <dbReference type="EMBL" id="OQM74235.1"/>
    </source>
</evidence>
<name>A0A1V8RM00_9HYPH</name>
<dbReference type="Proteomes" id="UP000191905">
    <property type="component" value="Unassembled WGS sequence"/>
</dbReference>
<dbReference type="SUPFAM" id="SSF50475">
    <property type="entry name" value="FMN-binding split barrel"/>
    <property type="match status" value="1"/>
</dbReference>
<protein>
    <submittedName>
        <fullName evidence="3">Flavin reductase</fullName>
    </submittedName>
</protein>
<evidence type="ECO:0000259" key="2">
    <source>
        <dbReference type="SMART" id="SM00903"/>
    </source>
</evidence>
<dbReference type="STRING" id="1873176.BFN67_05130"/>
<keyword evidence="1" id="KW-0560">Oxidoreductase</keyword>
<reference evidence="3" key="1">
    <citation type="journal article" date="2016" name="Int. J. Syst. Evol. Microbiol.">
        <title>Pseudaminobacter manganicus sp. nov., isolated from sludge of a manganese mine.</title>
        <authorList>
            <person name="Li J."/>
            <person name="Huang J."/>
            <person name="Liao S."/>
            <person name="Wang G."/>
        </authorList>
    </citation>
    <scope>NUCLEOTIDE SEQUENCE [LARGE SCALE GENOMIC DNA]</scope>
    <source>
        <strain evidence="3">JH-7</strain>
    </source>
</reference>
<dbReference type="SMART" id="SM00903">
    <property type="entry name" value="Flavin_Reduct"/>
    <property type="match status" value="1"/>
</dbReference>
<evidence type="ECO:0000256" key="1">
    <source>
        <dbReference type="ARBA" id="ARBA00023002"/>
    </source>
</evidence>
<dbReference type="Gene3D" id="3.90.79.10">
    <property type="entry name" value="Nucleoside Triphosphate Pyrophosphohydrolase"/>
    <property type="match status" value="1"/>
</dbReference>
<dbReference type="AlphaFoldDB" id="A0A1V8RM00"/>
<dbReference type="PANTHER" id="PTHR30466">
    <property type="entry name" value="FLAVIN REDUCTASE"/>
    <property type="match status" value="1"/>
</dbReference>
<dbReference type="Pfam" id="PF01613">
    <property type="entry name" value="Flavin_Reduct"/>
    <property type="match status" value="1"/>
</dbReference>
<dbReference type="InterPro" id="IPR012349">
    <property type="entry name" value="Split_barrel_FMN-bd"/>
</dbReference>
<keyword evidence="4" id="KW-1185">Reference proteome</keyword>
<dbReference type="PANTHER" id="PTHR30466:SF1">
    <property type="entry name" value="FMN REDUCTASE (NADH) RUTF"/>
    <property type="match status" value="1"/>
</dbReference>
<sequence>MDPKALRDAFGAFLTGVTVVTTHDGNGLPVGFTANSFTSVSLDPPLLLVCLARTSRNFDTLTEAAGFAVNILSEGQKDISNTFARPVEDRFAGLDWQPGPHGAPVLANVAAWFDCALDKVVEGGDHVILLGRVKAFANGGANGLGYARGGYFMPGLTQKAVSAAGSDAQIVAGAVVVRGGEILLMEDAKGRYGLPSCIITAGQSPETLRNHLARATCLQASIGFIYSVYEDTGAARHHIVYRCELGAGEPAAGRFFALDALPLDRLADSATADILRRYAAESALGNFGMYVGDERSGRVHPVSGEASR</sequence>
<evidence type="ECO:0000313" key="4">
    <source>
        <dbReference type="Proteomes" id="UP000191905"/>
    </source>
</evidence>
<feature type="domain" description="Flavin reductase like" evidence="2">
    <location>
        <begin position="10"/>
        <end position="153"/>
    </location>
</feature>
<accession>A0A1V8RM00</accession>
<dbReference type="RefSeq" id="WP_080920990.1">
    <property type="nucleotide sequence ID" value="NZ_MDET01000034.1"/>
</dbReference>
<proteinExistence type="predicted"/>
<organism evidence="3 4">
    <name type="scientific">Manganibacter manganicus</name>
    <dbReference type="NCBI Taxonomy" id="1873176"/>
    <lineage>
        <taxon>Bacteria</taxon>
        <taxon>Pseudomonadati</taxon>
        <taxon>Pseudomonadota</taxon>
        <taxon>Alphaproteobacteria</taxon>
        <taxon>Hyphomicrobiales</taxon>
        <taxon>Phyllobacteriaceae</taxon>
        <taxon>Manganibacter</taxon>
    </lineage>
</organism>
<comment type="caution">
    <text evidence="3">The sequence shown here is derived from an EMBL/GenBank/DDBJ whole genome shotgun (WGS) entry which is preliminary data.</text>
</comment>
<dbReference type="InterPro" id="IPR002563">
    <property type="entry name" value="Flavin_Rdtase-like_dom"/>
</dbReference>
<dbReference type="InterPro" id="IPR050268">
    <property type="entry name" value="NADH-dep_flavin_reductase"/>
</dbReference>